<evidence type="ECO:0000256" key="4">
    <source>
        <dbReference type="SAM" id="Phobius"/>
    </source>
</evidence>
<evidence type="ECO:0000259" key="7">
    <source>
        <dbReference type="Pfam" id="PF25975"/>
    </source>
</evidence>
<dbReference type="GO" id="GO:0016020">
    <property type="term" value="C:membrane"/>
    <property type="evidence" value="ECO:0007669"/>
    <property type="project" value="InterPro"/>
</dbReference>
<organism evidence="8 9">
    <name type="scientific">Candidatus Acidulodesulfobacterium ferriphilum</name>
    <dbReference type="NCBI Taxonomy" id="2597223"/>
    <lineage>
        <taxon>Bacteria</taxon>
        <taxon>Deltaproteobacteria</taxon>
        <taxon>Candidatus Acidulodesulfobacterales</taxon>
        <taxon>Candidatus Acidulodesulfobacterium</taxon>
    </lineage>
</organism>
<comment type="caution">
    <text evidence="8">The sequence shown here is derived from an EMBL/GenBank/DDBJ whole genome shotgun (WGS) entry which is preliminary data.</text>
</comment>
<feature type="transmembrane region" description="Helical" evidence="4">
    <location>
        <begin position="25"/>
        <end position="44"/>
    </location>
</feature>
<comment type="similarity">
    <text evidence="1">Belongs to the membrane fusion protein (MFP) (TC 8.A.1) family.</text>
</comment>
<dbReference type="FunFam" id="2.40.30.170:FF:000010">
    <property type="entry name" value="Efflux RND transporter periplasmic adaptor subunit"/>
    <property type="match status" value="1"/>
</dbReference>
<dbReference type="NCBIfam" id="TIGR01730">
    <property type="entry name" value="RND_mfp"/>
    <property type="match status" value="1"/>
</dbReference>
<evidence type="ECO:0000256" key="3">
    <source>
        <dbReference type="SAM" id="MobiDB-lite"/>
    </source>
</evidence>
<dbReference type="Pfam" id="PF25919">
    <property type="entry name" value="BSH_CusB"/>
    <property type="match status" value="1"/>
</dbReference>
<dbReference type="GO" id="GO:0060003">
    <property type="term" value="P:copper ion export"/>
    <property type="evidence" value="ECO:0007669"/>
    <property type="project" value="TreeGrafter"/>
</dbReference>
<dbReference type="Gene3D" id="2.40.30.170">
    <property type="match status" value="1"/>
</dbReference>
<dbReference type="Gene3D" id="2.40.420.20">
    <property type="match status" value="1"/>
</dbReference>
<protein>
    <submittedName>
        <fullName evidence="8">Efflux RND transporter periplasmic adaptor subunit</fullName>
    </submittedName>
</protein>
<keyword evidence="4" id="KW-0472">Membrane</keyword>
<dbReference type="PANTHER" id="PTHR30097:SF15">
    <property type="entry name" value="CATION EFFLUX SYSTEM PROTEIN CUSB"/>
    <property type="match status" value="1"/>
</dbReference>
<feature type="region of interest" description="Disordered" evidence="3">
    <location>
        <begin position="430"/>
        <end position="452"/>
    </location>
</feature>
<evidence type="ECO:0000313" key="9">
    <source>
        <dbReference type="Proteomes" id="UP000320813"/>
    </source>
</evidence>
<dbReference type="GO" id="GO:0015679">
    <property type="term" value="P:plasma membrane copper ion transport"/>
    <property type="evidence" value="ECO:0007669"/>
    <property type="project" value="TreeGrafter"/>
</dbReference>
<evidence type="ECO:0000256" key="1">
    <source>
        <dbReference type="ARBA" id="ARBA00009477"/>
    </source>
</evidence>
<feature type="domain" description="CusB-like barrel-sandwich hybrid" evidence="5">
    <location>
        <begin position="117"/>
        <end position="245"/>
    </location>
</feature>
<evidence type="ECO:0000259" key="6">
    <source>
        <dbReference type="Pfam" id="PF25954"/>
    </source>
</evidence>
<dbReference type="InterPro" id="IPR006143">
    <property type="entry name" value="RND_pump_MFP"/>
</dbReference>
<dbReference type="SUPFAM" id="SSF111369">
    <property type="entry name" value="HlyD-like secretion proteins"/>
    <property type="match status" value="1"/>
</dbReference>
<keyword evidence="2" id="KW-0813">Transport</keyword>
<dbReference type="InterPro" id="IPR051909">
    <property type="entry name" value="MFP_Cation_Efflux"/>
</dbReference>
<dbReference type="InterPro" id="IPR058790">
    <property type="entry name" value="BSH_CusB"/>
</dbReference>
<dbReference type="GO" id="GO:0030288">
    <property type="term" value="C:outer membrane-bounded periplasmic space"/>
    <property type="evidence" value="ECO:0007669"/>
    <property type="project" value="TreeGrafter"/>
</dbReference>
<dbReference type="PANTHER" id="PTHR30097">
    <property type="entry name" value="CATION EFFLUX SYSTEM PROTEIN CUSB"/>
    <property type="match status" value="1"/>
</dbReference>
<keyword evidence="4" id="KW-1133">Transmembrane helix</keyword>
<reference evidence="8 9" key="1">
    <citation type="submission" date="2019-01" db="EMBL/GenBank/DDBJ databases">
        <title>Insights into ecological role of a new deltaproteobacterial order Candidatus Sinidesulfobacterales (Sva0485) by metagenomics and metatranscriptomics.</title>
        <authorList>
            <person name="Tan S."/>
            <person name="Liu J."/>
            <person name="Fang Y."/>
            <person name="Hedlund B.P."/>
            <person name="Lian Z.H."/>
            <person name="Huang L.Y."/>
            <person name="Li J.T."/>
            <person name="Huang L.N."/>
            <person name="Li W.J."/>
            <person name="Jiang H.C."/>
            <person name="Dong H.L."/>
            <person name="Shu W.S."/>
        </authorList>
    </citation>
    <scope>NUCLEOTIDE SEQUENCE [LARGE SCALE GENOMIC DNA]</scope>
    <source>
        <strain evidence="8">AP3</strain>
    </source>
</reference>
<dbReference type="AlphaFoldDB" id="A0A519BDR8"/>
<dbReference type="InterPro" id="IPR058792">
    <property type="entry name" value="Beta-barrel_RND_2"/>
</dbReference>
<dbReference type="GO" id="GO:0046914">
    <property type="term" value="F:transition metal ion binding"/>
    <property type="evidence" value="ECO:0007669"/>
    <property type="project" value="TreeGrafter"/>
</dbReference>
<keyword evidence="4" id="KW-0812">Transmembrane</keyword>
<name>A0A519BDR8_9DELT</name>
<feature type="domain" description="CzcB-like C-terminal circularly permuted SH3-like" evidence="7">
    <location>
        <begin position="332"/>
        <end position="391"/>
    </location>
</feature>
<dbReference type="InterPro" id="IPR058649">
    <property type="entry name" value="CzcB_C"/>
</dbReference>
<feature type="domain" description="CusB-like beta-barrel" evidence="6">
    <location>
        <begin position="250"/>
        <end position="324"/>
    </location>
</feature>
<gene>
    <name evidence="8" type="ORF">EVJ47_03805</name>
</gene>
<evidence type="ECO:0000256" key="2">
    <source>
        <dbReference type="ARBA" id="ARBA00022448"/>
    </source>
</evidence>
<accession>A0A519BDR8</accession>
<evidence type="ECO:0000259" key="5">
    <source>
        <dbReference type="Pfam" id="PF25919"/>
    </source>
</evidence>
<dbReference type="Pfam" id="PF25954">
    <property type="entry name" value="Beta-barrel_RND_2"/>
    <property type="match status" value="1"/>
</dbReference>
<dbReference type="EMBL" id="SGBD01000001">
    <property type="protein sequence ID" value="RZD15406.1"/>
    <property type="molecule type" value="Genomic_DNA"/>
</dbReference>
<sequence>MKILKKFHEAEGRERSGQVSNNAKNILVFLSAFILGGIITVIIFRNTGIFTGTDNRIPAGKSVNAKPKMKMAKGGVMVSTIQRQLYGIKVGKVKLMKLTRKIKTIGEVAYGVPLEKTVTLKYGGYVKNLFINKPGMSVYKGEPLFTVYSPELVNSENDFILAYKNYIKLKKSGFNFGKNEAKSFLNSSVFRLKQFGVTNSQLNMLKMGMLILTNTTVYSPVNGVFLKKSIFSGSYFNAGQPLYKLAGLSRVWMNIWVYEKDMPFVKTGETVRVRFNAYPGRVFYGRVSFIYPYLAGKKRVNEVRLVFNNSKGEIKPGMYGNAEIMIKSEKIIAVPTSAVLITGAKPLVFVYKGKGYFMPKYVVIGTRYGDYYPVISGLKNGERIVVSGTFLMSSDSNLSQTTGSMAGMPGMSGMSNNSNLSQKTSFKAGTQAISNNSGRPKKTSSMTGMPGM</sequence>
<dbReference type="Proteomes" id="UP000320813">
    <property type="component" value="Unassembled WGS sequence"/>
</dbReference>
<dbReference type="GO" id="GO:0022857">
    <property type="term" value="F:transmembrane transporter activity"/>
    <property type="evidence" value="ECO:0007669"/>
    <property type="project" value="InterPro"/>
</dbReference>
<proteinExistence type="inferred from homology"/>
<dbReference type="Pfam" id="PF25975">
    <property type="entry name" value="CzcB_C"/>
    <property type="match status" value="1"/>
</dbReference>
<evidence type="ECO:0000313" key="8">
    <source>
        <dbReference type="EMBL" id="RZD15406.1"/>
    </source>
</evidence>